<dbReference type="RefSeq" id="WP_050432357.1">
    <property type="nucleotide sequence ID" value="NZ_CP012159.1"/>
</dbReference>
<evidence type="ECO:0000256" key="1">
    <source>
        <dbReference type="SAM" id="MobiDB-lite"/>
    </source>
</evidence>
<feature type="compositionally biased region" description="Basic and acidic residues" evidence="1">
    <location>
        <begin position="1"/>
        <end position="18"/>
    </location>
</feature>
<feature type="compositionally biased region" description="Low complexity" evidence="1">
    <location>
        <begin position="95"/>
        <end position="113"/>
    </location>
</feature>
<organism evidence="2 3">
    <name type="scientific">Chondromyces crocatus</name>
    <dbReference type="NCBI Taxonomy" id="52"/>
    <lineage>
        <taxon>Bacteria</taxon>
        <taxon>Pseudomonadati</taxon>
        <taxon>Myxococcota</taxon>
        <taxon>Polyangia</taxon>
        <taxon>Polyangiales</taxon>
        <taxon>Polyangiaceae</taxon>
        <taxon>Chondromyces</taxon>
    </lineage>
</organism>
<evidence type="ECO:0000313" key="3">
    <source>
        <dbReference type="Proteomes" id="UP000067626"/>
    </source>
</evidence>
<name>A0A0K1EHU1_CHOCO</name>
<gene>
    <name evidence="2" type="ORF">CMC5_045770</name>
</gene>
<accession>A0A0K1EHU1</accession>
<feature type="region of interest" description="Disordered" evidence="1">
    <location>
        <begin position="1"/>
        <end position="31"/>
    </location>
</feature>
<feature type="compositionally biased region" description="Low complexity" evidence="1">
    <location>
        <begin position="134"/>
        <end position="143"/>
    </location>
</feature>
<feature type="compositionally biased region" description="Low complexity" evidence="1">
    <location>
        <begin position="478"/>
        <end position="522"/>
    </location>
</feature>
<feature type="compositionally biased region" description="Pro residues" evidence="1">
    <location>
        <begin position="114"/>
        <end position="133"/>
    </location>
</feature>
<dbReference type="AlphaFoldDB" id="A0A0K1EHU1"/>
<proteinExistence type="predicted"/>
<dbReference type="OrthoDB" id="5493959at2"/>
<feature type="compositionally biased region" description="Basic and acidic residues" evidence="1">
    <location>
        <begin position="163"/>
        <end position="185"/>
    </location>
</feature>
<protein>
    <submittedName>
        <fullName evidence="2">Uncharacterized protein</fullName>
    </submittedName>
</protein>
<dbReference type="EMBL" id="CP012159">
    <property type="protein sequence ID" value="AKT40424.1"/>
    <property type="molecule type" value="Genomic_DNA"/>
</dbReference>
<sequence length="536" mass="56459">MAETTQRRGSKDAPEETTKTITSPAGDLPEHGVIPGVRAASRRALQAALLIAFVVHLPFIPNPLATWLSVLLSLGDGEISDYEDEPTIIPIDLDLLSDDPNAASQAPSATPTGTAPPEPPAPSPPAAAPPVAEPAPVASASPREVPDAGAPDAEPTDAGKPPKPREDAGPTDKPPADDGRPKLRDPLSVAGAPGKIASKDPNVQVLIAGDRLRDHELGAWFGRVLTTIPQWQTFFAGSEVDPIRDLDHLLLAGPQFRNSSKVVAVMDYRVPEPAIRAAVDGIVQRTGGTWLPEAPLPTARARADRADRLFSLVPGKRLLVILPGDQEDQLDKLKALKPFNRSSSVGIVLSMLTPANAFKGVYKLPTSLKWLRLTVTPTKDGGADLALTAGDTSPEEAKEHADEFTRALNAVRSVDLGIMKVNVLDEVKFTADGDVIWSKIHVQSKQLKLILGFAEEAMKSQAAARNQREPEPPRRDPSTPSASTAAPTTTTAPAAPTTTPAATTAPTPTSPGATANPPGATPQKKDAPQAPSIWDD</sequence>
<dbReference type="KEGG" id="ccro:CMC5_045770"/>
<dbReference type="Proteomes" id="UP000067626">
    <property type="component" value="Chromosome"/>
</dbReference>
<keyword evidence="3" id="KW-1185">Reference proteome</keyword>
<feature type="region of interest" description="Disordered" evidence="1">
    <location>
        <begin position="95"/>
        <end position="196"/>
    </location>
</feature>
<feature type="region of interest" description="Disordered" evidence="1">
    <location>
        <begin position="460"/>
        <end position="536"/>
    </location>
</feature>
<feature type="compositionally biased region" description="Basic and acidic residues" evidence="1">
    <location>
        <begin position="466"/>
        <end position="477"/>
    </location>
</feature>
<reference evidence="2 3" key="1">
    <citation type="submission" date="2015-07" db="EMBL/GenBank/DDBJ databases">
        <title>Genome analysis of myxobacterium Chondromyces crocatus Cm c5 reveals a high potential for natural compound synthesis and the genetic basis for the loss of fruiting body formation.</title>
        <authorList>
            <person name="Zaburannyi N."/>
            <person name="Bunk B."/>
            <person name="Maier J."/>
            <person name="Overmann J."/>
            <person name="Mueller R."/>
        </authorList>
    </citation>
    <scope>NUCLEOTIDE SEQUENCE [LARGE SCALE GENOMIC DNA]</scope>
    <source>
        <strain evidence="2 3">Cm c5</strain>
    </source>
</reference>
<evidence type="ECO:0000313" key="2">
    <source>
        <dbReference type="EMBL" id="AKT40424.1"/>
    </source>
</evidence>